<dbReference type="InterPro" id="IPR050471">
    <property type="entry name" value="AB_hydrolase"/>
</dbReference>
<dbReference type="EMBL" id="JADQTO010000024">
    <property type="protein sequence ID" value="MBG0567083.1"/>
    <property type="molecule type" value="Genomic_DNA"/>
</dbReference>
<comment type="similarity">
    <text evidence="1">Belongs to the peptidase S33 family.</text>
</comment>
<evidence type="ECO:0000313" key="5">
    <source>
        <dbReference type="Proteomes" id="UP000598146"/>
    </source>
</evidence>
<gene>
    <name evidence="4" type="ORF">I4J89_37115</name>
</gene>
<dbReference type="GO" id="GO:0004806">
    <property type="term" value="F:triacylglycerol lipase activity"/>
    <property type="evidence" value="ECO:0007669"/>
    <property type="project" value="TreeGrafter"/>
</dbReference>
<dbReference type="GO" id="GO:0006508">
    <property type="term" value="P:proteolysis"/>
    <property type="evidence" value="ECO:0007669"/>
    <property type="project" value="InterPro"/>
</dbReference>
<dbReference type="PRINTS" id="PR00793">
    <property type="entry name" value="PROAMNOPTASE"/>
</dbReference>
<organism evidence="4 5">
    <name type="scientific">Actinoplanes aureus</name>
    <dbReference type="NCBI Taxonomy" id="2792083"/>
    <lineage>
        <taxon>Bacteria</taxon>
        <taxon>Bacillati</taxon>
        <taxon>Actinomycetota</taxon>
        <taxon>Actinomycetes</taxon>
        <taxon>Micromonosporales</taxon>
        <taxon>Micromonosporaceae</taxon>
        <taxon>Actinoplanes</taxon>
    </lineage>
</organism>
<proteinExistence type="inferred from homology"/>
<protein>
    <submittedName>
        <fullName evidence="4">Alpha/beta hydrolase</fullName>
    </submittedName>
</protein>
<feature type="domain" description="AB hydrolase-1" evidence="3">
    <location>
        <begin position="12"/>
        <end position="128"/>
    </location>
</feature>
<evidence type="ECO:0000256" key="2">
    <source>
        <dbReference type="ARBA" id="ARBA00022801"/>
    </source>
</evidence>
<dbReference type="GO" id="GO:0004177">
    <property type="term" value="F:aminopeptidase activity"/>
    <property type="evidence" value="ECO:0007669"/>
    <property type="project" value="UniProtKB-EC"/>
</dbReference>
<sequence length="255" mass="27343">MHLDYRTAGAGPPVLLIHGGAEDAGMLTGQADALAATRRVIWYDRRGTGASTRDDWPGSGADQHADDAAMLLRELGAVPATVLGFSSGGIVALALAARHPELVTEAIAWEPPAVAMLPDGEQMRTALHEPYEEHLRRRPGDWRGAYHVLLRTLSQGRADLDSPIVKLAEANAEAVLRDDGPLITARTFRPGELPPGKVIIALSETPNPLHEAIGIRLGELTGQAPLTVKGADSHEVYLEKPQVIADFLESRKDMS</sequence>
<dbReference type="SUPFAM" id="SSF53474">
    <property type="entry name" value="alpha/beta-Hydrolases"/>
    <property type="match status" value="1"/>
</dbReference>
<dbReference type="AlphaFoldDB" id="A0A931CGZ4"/>
<evidence type="ECO:0000256" key="1">
    <source>
        <dbReference type="ARBA" id="ARBA00010088"/>
    </source>
</evidence>
<name>A0A931CGZ4_9ACTN</name>
<dbReference type="Gene3D" id="3.40.50.1820">
    <property type="entry name" value="alpha/beta hydrolase"/>
    <property type="match status" value="1"/>
</dbReference>
<comment type="caution">
    <text evidence="4">The sequence shown here is derived from an EMBL/GenBank/DDBJ whole genome shotgun (WGS) entry which is preliminary data.</text>
</comment>
<evidence type="ECO:0000259" key="3">
    <source>
        <dbReference type="Pfam" id="PF00561"/>
    </source>
</evidence>
<evidence type="ECO:0000313" key="4">
    <source>
        <dbReference type="EMBL" id="MBG0567083.1"/>
    </source>
</evidence>
<dbReference type="Proteomes" id="UP000598146">
    <property type="component" value="Unassembled WGS sequence"/>
</dbReference>
<dbReference type="InterPro" id="IPR002410">
    <property type="entry name" value="Peptidase_S33"/>
</dbReference>
<accession>A0A931CGZ4</accession>
<dbReference type="PANTHER" id="PTHR43433">
    <property type="entry name" value="HYDROLASE, ALPHA/BETA FOLD FAMILY PROTEIN"/>
    <property type="match status" value="1"/>
</dbReference>
<dbReference type="Pfam" id="PF00561">
    <property type="entry name" value="Abhydrolase_1"/>
    <property type="match status" value="1"/>
</dbReference>
<keyword evidence="2 4" id="KW-0378">Hydrolase</keyword>
<dbReference type="RefSeq" id="WP_196418853.1">
    <property type="nucleotide sequence ID" value="NZ_JADQTO010000024.1"/>
</dbReference>
<reference evidence="4" key="1">
    <citation type="submission" date="2020-11" db="EMBL/GenBank/DDBJ databases">
        <title>Isolation and identification of active actinomycetes.</title>
        <authorList>
            <person name="Sun X."/>
        </authorList>
    </citation>
    <scope>NUCLEOTIDE SEQUENCE</scope>
    <source>
        <strain evidence="4">NEAU-A11</strain>
    </source>
</reference>
<dbReference type="GO" id="GO:0046503">
    <property type="term" value="P:glycerolipid catabolic process"/>
    <property type="evidence" value="ECO:0007669"/>
    <property type="project" value="TreeGrafter"/>
</dbReference>
<dbReference type="InterPro" id="IPR029058">
    <property type="entry name" value="AB_hydrolase_fold"/>
</dbReference>
<keyword evidence="5" id="KW-1185">Reference proteome</keyword>
<dbReference type="InterPro" id="IPR000073">
    <property type="entry name" value="AB_hydrolase_1"/>
</dbReference>
<dbReference type="PANTHER" id="PTHR43433:SF5">
    <property type="entry name" value="AB HYDROLASE-1 DOMAIN-CONTAINING PROTEIN"/>
    <property type="match status" value="1"/>
</dbReference>